<feature type="binding site" evidence="12">
    <location>
        <position position="312"/>
    </location>
    <ligand>
        <name>[4Fe-4S] cluster</name>
        <dbReference type="ChEBI" id="CHEBI:49883"/>
        <label>2</label>
        <note>4Fe-4S-substrate</note>
    </ligand>
</feature>
<comment type="caution">
    <text evidence="15">The sequence shown here is derived from an EMBL/GenBank/DDBJ whole genome shotgun (WGS) entry which is preliminary data.</text>
</comment>
<evidence type="ECO:0000256" key="4">
    <source>
        <dbReference type="ARBA" id="ARBA00022723"/>
    </source>
</evidence>
<dbReference type="SUPFAM" id="SSF102114">
    <property type="entry name" value="Radical SAM enzymes"/>
    <property type="match status" value="1"/>
</dbReference>
<feature type="binding site" evidence="12">
    <location>
        <position position="159"/>
    </location>
    <ligand>
        <name>S-adenosyl-L-methionine</name>
        <dbReference type="ChEBI" id="CHEBI:59789"/>
    </ligand>
</feature>
<dbReference type="GO" id="GO:0061799">
    <property type="term" value="F:cyclic pyranopterin monophosphate synthase activity"/>
    <property type="evidence" value="ECO:0007669"/>
    <property type="project" value="TreeGrafter"/>
</dbReference>
<feature type="binding site" evidence="12">
    <location>
        <position position="108"/>
    </location>
    <ligand>
        <name>S-adenosyl-L-methionine</name>
        <dbReference type="ChEBI" id="CHEBI:59789"/>
    </ligand>
</feature>
<dbReference type="InterPro" id="IPR007197">
    <property type="entry name" value="rSAM"/>
</dbReference>
<dbReference type="GO" id="GO:0046872">
    <property type="term" value="F:metal ion binding"/>
    <property type="evidence" value="ECO:0007669"/>
    <property type="project" value="UniProtKB-KW"/>
</dbReference>
<feature type="binding site" evidence="12">
    <location>
        <position position="68"/>
    </location>
    <ligand>
        <name>S-adenosyl-L-methionine</name>
        <dbReference type="ChEBI" id="CHEBI:59789"/>
    </ligand>
</feature>
<dbReference type="InterPro" id="IPR000385">
    <property type="entry name" value="MoaA_NifB_PqqE_Fe-S-bd_CS"/>
</dbReference>
<dbReference type="PANTHER" id="PTHR22960:SF0">
    <property type="entry name" value="MOLYBDENUM COFACTOR BIOSYNTHESIS PROTEIN 1"/>
    <property type="match status" value="1"/>
</dbReference>
<comment type="subunit">
    <text evidence="12">Monomer and homodimer.</text>
</comment>
<feature type="binding site" evidence="12">
    <location>
        <position position="69"/>
    </location>
    <ligand>
        <name>[4Fe-4S] cluster</name>
        <dbReference type="ChEBI" id="CHEBI:49883"/>
        <label>1</label>
        <note>4Fe-4S-S-AdoMet</note>
    </ligand>
</feature>
<evidence type="ECO:0000259" key="14">
    <source>
        <dbReference type="PROSITE" id="PS51918"/>
    </source>
</evidence>
<dbReference type="InterPro" id="IPR006638">
    <property type="entry name" value="Elp3/MiaA/NifB-like_rSAM"/>
</dbReference>
<feature type="binding site" evidence="12">
    <location>
        <position position="298"/>
    </location>
    <ligand>
        <name>[4Fe-4S] cluster</name>
        <dbReference type="ChEBI" id="CHEBI:49883"/>
        <label>2</label>
        <note>4Fe-4S-substrate</note>
    </ligand>
</feature>
<evidence type="ECO:0000256" key="7">
    <source>
        <dbReference type="ARBA" id="ARBA00023014"/>
    </source>
</evidence>
<keyword evidence="2 12" id="KW-0004">4Fe-4S</keyword>
<dbReference type="PROSITE" id="PS01305">
    <property type="entry name" value="MOAA_NIFB_PQQE"/>
    <property type="match status" value="1"/>
</dbReference>
<dbReference type="SFLD" id="SFLDG01383">
    <property type="entry name" value="cyclic_pyranopterin_phosphate"/>
    <property type="match status" value="1"/>
</dbReference>
<dbReference type="InterPro" id="IPR040064">
    <property type="entry name" value="MoaA-like"/>
</dbReference>
<comment type="cofactor">
    <cofactor evidence="12">
        <name>[4Fe-4S] cluster</name>
        <dbReference type="ChEBI" id="CHEBI:49883"/>
    </cofactor>
    <text evidence="12">Binds 2 [4Fe-4S] clusters. Binds 1 [4Fe-4S] cluster coordinated with 3 cysteines and an exchangeable S-adenosyl-L-methionine and 1 [4Fe-4S] cluster coordinated with 3 cysteines and the GTP-derived substrate.</text>
</comment>
<comment type="function">
    <text evidence="12">Catalyzes the cyclization of GTP to (8S)-3',8-cyclo-7,8-dihydroguanosine 5'-triphosphate.</text>
</comment>
<dbReference type="InterPro" id="IPR013483">
    <property type="entry name" value="MoaA"/>
</dbReference>
<gene>
    <name evidence="12" type="primary">moaA</name>
    <name evidence="15" type="ORF">ALQ32_05157</name>
</gene>
<dbReference type="GO" id="GO:0061798">
    <property type="term" value="F:GTP 3',8'-cyclase activity"/>
    <property type="evidence" value="ECO:0007669"/>
    <property type="project" value="UniProtKB-UniRule"/>
</dbReference>
<keyword evidence="3 12" id="KW-0949">S-adenosyl-L-methionine</keyword>
<dbReference type="AlphaFoldDB" id="A0A3M3ZG03"/>
<keyword evidence="7 12" id="KW-0411">Iron-sulfur</keyword>
<proteinExistence type="inferred from homology"/>
<evidence type="ECO:0000256" key="6">
    <source>
        <dbReference type="ARBA" id="ARBA00023004"/>
    </source>
</evidence>
<evidence type="ECO:0000256" key="10">
    <source>
        <dbReference type="ARBA" id="ARBA00023239"/>
    </source>
</evidence>
<feature type="binding site" evidence="12">
    <location>
        <position position="66"/>
    </location>
    <ligand>
        <name>[4Fe-4S] cluster</name>
        <dbReference type="ChEBI" id="CHEBI:49883"/>
        <label>1</label>
        <note>4Fe-4S-S-AdoMet</note>
    </ligand>
</feature>
<dbReference type="InterPro" id="IPR058240">
    <property type="entry name" value="rSAM_sf"/>
</dbReference>
<keyword evidence="10 12" id="KW-0456">Lyase</keyword>
<dbReference type="Proteomes" id="UP000268056">
    <property type="component" value="Unassembled WGS sequence"/>
</dbReference>
<dbReference type="PANTHER" id="PTHR22960">
    <property type="entry name" value="MOLYBDOPTERIN COFACTOR SYNTHESIS PROTEIN A"/>
    <property type="match status" value="1"/>
</dbReference>
<comment type="catalytic activity">
    <reaction evidence="11 12">
        <text>GTP + AH2 + S-adenosyl-L-methionine = (8S)-3',8-cyclo-7,8-dihydroguanosine 5'-triphosphate + 5'-deoxyadenosine + L-methionine + A + H(+)</text>
        <dbReference type="Rhea" id="RHEA:49576"/>
        <dbReference type="ChEBI" id="CHEBI:13193"/>
        <dbReference type="ChEBI" id="CHEBI:15378"/>
        <dbReference type="ChEBI" id="CHEBI:17319"/>
        <dbReference type="ChEBI" id="CHEBI:17499"/>
        <dbReference type="ChEBI" id="CHEBI:37565"/>
        <dbReference type="ChEBI" id="CHEBI:57844"/>
        <dbReference type="ChEBI" id="CHEBI:59789"/>
        <dbReference type="ChEBI" id="CHEBI:131766"/>
        <dbReference type="EC" id="4.1.99.22"/>
    </reaction>
</comment>
<feature type="domain" description="Radical SAM core" evidence="14">
    <location>
        <begin position="46"/>
        <end position="257"/>
    </location>
</feature>
<dbReference type="EC" id="4.1.99.22" evidence="1 12"/>
<comment type="pathway">
    <text evidence="12">Cofactor biosynthesis; molybdopterin biosynthesis.</text>
</comment>
<evidence type="ECO:0000256" key="9">
    <source>
        <dbReference type="ARBA" id="ARBA00023150"/>
    </source>
</evidence>
<feature type="binding site" evidence="12">
    <location>
        <position position="62"/>
    </location>
    <ligand>
        <name>[4Fe-4S] cluster</name>
        <dbReference type="ChEBI" id="CHEBI:49883"/>
        <label>1</label>
        <note>4Fe-4S-S-AdoMet</note>
    </ligand>
</feature>
<keyword evidence="9 12" id="KW-0501">Molybdenum cofactor biosynthesis</keyword>
<dbReference type="SFLD" id="SFLDS00029">
    <property type="entry name" value="Radical_SAM"/>
    <property type="match status" value="1"/>
</dbReference>
<name>A0A3M3ZG03_9PSED</name>
<evidence type="ECO:0000313" key="15">
    <source>
        <dbReference type="EMBL" id="RMO93580.1"/>
    </source>
</evidence>
<dbReference type="Pfam" id="PF04055">
    <property type="entry name" value="Radical_SAM"/>
    <property type="match status" value="1"/>
</dbReference>
<dbReference type="Pfam" id="PF06463">
    <property type="entry name" value="Mob_synth_C"/>
    <property type="match status" value="1"/>
</dbReference>
<evidence type="ECO:0000256" key="11">
    <source>
        <dbReference type="ARBA" id="ARBA00048697"/>
    </source>
</evidence>
<feature type="binding site" evidence="12">
    <location>
        <position position="196"/>
    </location>
    <ligand>
        <name>GTP</name>
        <dbReference type="ChEBI" id="CHEBI:37565"/>
    </ligand>
</feature>
<evidence type="ECO:0000256" key="5">
    <source>
        <dbReference type="ARBA" id="ARBA00022741"/>
    </source>
</evidence>
<dbReference type="SFLD" id="SFLDG01067">
    <property type="entry name" value="SPASM/twitch_domain_containing"/>
    <property type="match status" value="1"/>
</dbReference>
<dbReference type="NCBIfam" id="TIGR02666">
    <property type="entry name" value="moaA"/>
    <property type="match status" value="1"/>
</dbReference>
<dbReference type="CDD" id="cd01335">
    <property type="entry name" value="Radical_SAM"/>
    <property type="match status" value="1"/>
</dbReference>
<keyword evidence="8 12" id="KW-0342">GTP-binding</keyword>
<dbReference type="Gene3D" id="3.20.20.70">
    <property type="entry name" value="Aldolase class I"/>
    <property type="match status" value="1"/>
</dbReference>
<evidence type="ECO:0000256" key="1">
    <source>
        <dbReference type="ARBA" id="ARBA00012167"/>
    </source>
</evidence>
<sequence>MEAFCQPTRAAPGKRAEPLKRAGLQTPNAAPQRLEGEMSEPVLMDRFARKVDYLRMSVTDRCDFRCVYCMAEEMTFLPRQQILSLEEIHQVAERFVALGTRKIRLTGGEPLVRAGVVGLCEKIAALPGLRELCMTTNGSQLDKLAAPLFKAGVTRLNISLDSLDPQRFRELTRTGDLHKVIAGIDAANAAGFVHTKLNCVVMHGRNDHEINDLLAFAIDRNLDVSFIEEMPLGIISEHSRAESFYSSDQVRERIAERYTLVPSTDSTQGPSRYWRLAQAPGIRIGFISPHSHNFCGTCNRVRLTVEGRLLLCLGNEHSVDLKSVLRANPGQPEKLEKAIIDAMQLKPWSHNFTHDDGVQVVRFMNMTGG</sequence>
<dbReference type="UniPathway" id="UPA00344"/>
<keyword evidence="5 12" id="KW-0547">Nucleotide-binding</keyword>
<evidence type="ECO:0000256" key="3">
    <source>
        <dbReference type="ARBA" id="ARBA00022691"/>
    </source>
</evidence>
<evidence type="ECO:0000256" key="13">
    <source>
        <dbReference type="SAM" id="MobiDB-lite"/>
    </source>
</evidence>
<dbReference type="EMBL" id="RBQC01000010">
    <property type="protein sequence ID" value="RMO93580.1"/>
    <property type="molecule type" value="Genomic_DNA"/>
</dbReference>
<dbReference type="GO" id="GO:0051539">
    <property type="term" value="F:4 iron, 4 sulfur cluster binding"/>
    <property type="evidence" value="ECO:0007669"/>
    <property type="project" value="UniProtKB-UniRule"/>
</dbReference>
<organism evidence="15 16">
    <name type="scientific">Pseudomonas syringae pv. tagetis</name>
    <dbReference type="NCBI Taxonomy" id="129140"/>
    <lineage>
        <taxon>Bacteria</taxon>
        <taxon>Pseudomonadati</taxon>
        <taxon>Pseudomonadota</taxon>
        <taxon>Gammaproteobacteria</taxon>
        <taxon>Pseudomonadales</taxon>
        <taxon>Pseudomonadaceae</taxon>
        <taxon>Pseudomonas</taxon>
    </lineage>
</organism>
<feature type="binding site" evidence="12">
    <location>
        <position position="295"/>
    </location>
    <ligand>
        <name>[4Fe-4S] cluster</name>
        <dbReference type="ChEBI" id="CHEBI:49883"/>
        <label>2</label>
        <note>4Fe-4S-substrate</note>
    </ligand>
</feature>
<dbReference type="InterPro" id="IPR050105">
    <property type="entry name" value="MoCo_biosynth_MoaA/MoaC"/>
</dbReference>
<dbReference type="GO" id="GO:0006777">
    <property type="term" value="P:Mo-molybdopterin cofactor biosynthetic process"/>
    <property type="evidence" value="ECO:0007669"/>
    <property type="project" value="UniProtKB-UniRule"/>
</dbReference>
<evidence type="ECO:0000256" key="2">
    <source>
        <dbReference type="ARBA" id="ARBA00022485"/>
    </source>
</evidence>
<comment type="similarity">
    <text evidence="12">Belongs to the radical SAM superfamily. MoaA family.</text>
</comment>
<accession>A0A3M3ZG03</accession>
<protein>
    <recommendedName>
        <fullName evidence="1 12">GTP 3',8-cyclase</fullName>
        <ecNumber evidence="1 12">4.1.99.22</ecNumber>
    </recommendedName>
    <alternativeName>
        <fullName evidence="12">Molybdenum cofactor biosynthesis protein A</fullName>
    </alternativeName>
</protein>
<evidence type="ECO:0000256" key="12">
    <source>
        <dbReference type="HAMAP-Rule" id="MF_01225"/>
    </source>
</evidence>
<dbReference type="PROSITE" id="PS51918">
    <property type="entry name" value="RADICAL_SAM"/>
    <property type="match status" value="1"/>
</dbReference>
<dbReference type="InterPro" id="IPR010505">
    <property type="entry name" value="MoaA_twitch"/>
</dbReference>
<dbReference type="SFLD" id="SFLDG01386">
    <property type="entry name" value="main_SPASM_domain-containing"/>
    <property type="match status" value="1"/>
</dbReference>
<evidence type="ECO:0000313" key="16">
    <source>
        <dbReference type="Proteomes" id="UP000268056"/>
    </source>
</evidence>
<evidence type="ECO:0000256" key="8">
    <source>
        <dbReference type="ARBA" id="ARBA00023134"/>
    </source>
</evidence>
<feature type="binding site" evidence="12">
    <location>
        <begin position="300"/>
        <end position="302"/>
    </location>
    <ligand>
        <name>GTP</name>
        <dbReference type="ChEBI" id="CHEBI:37565"/>
    </ligand>
</feature>
<dbReference type="HAMAP" id="MF_01225_B">
    <property type="entry name" value="MoaA_B"/>
    <property type="match status" value="1"/>
</dbReference>
<feature type="binding site" evidence="12">
    <location>
        <position position="55"/>
    </location>
    <ligand>
        <name>GTP</name>
        <dbReference type="ChEBI" id="CHEBI:37565"/>
    </ligand>
</feature>
<feature type="binding site" evidence="12">
    <location>
        <position position="230"/>
    </location>
    <ligand>
        <name>S-adenosyl-L-methionine</name>
        <dbReference type="ChEBI" id="CHEBI:59789"/>
    </ligand>
</feature>
<feature type="binding site" evidence="12">
    <location>
        <position position="135"/>
    </location>
    <ligand>
        <name>GTP</name>
        <dbReference type="ChEBI" id="CHEBI:37565"/>
    </ligand>
</feature>
<feature type="binding site" evidence="12">
    <location>
        <position position="104"/>
    </location>
    <ligand>
        <name>GTP</name>
        <dbReference type="ChEBI" id="CHEBI:37565"/>
    </ligand>
</feature>
<dbReference type="CDD" id="cd21117">
    <property type="entry name" value="Twitch_MoaA"/>
    <property type="match status" value="1"/>
</dbReference>
<dbReference type="InterPro" id="IPR013785">
    <property type="entry name" value="Aldolase_TIM"/>
</dbReference>
<dbReference type="SMART" id="SM00729">
    <property type="entry name" value="Elp3"/>
    <property type="match status" value="1"/>
</dbReference>
<dbReference type="GO" id="GO:1904047">
    <property type="term" value="F:S-adenosyl-L-methionine binding"/>
    <property type="evidence" value="ECO:0007669"/>
    <property type="project" value="UniProtKB-UniRule"/>
</dbReference>
<dbReference type="GO" id="GO:0005525">
    <property type="term" value="F:GTP binding"/>
    <property type="evidence" value="ECO:0007669"/>
    <property type="project" value="UniProtKB-UniRule"/>
</dbReference>
<keyword evidence="4 12" id="KW-0479">Metal-binding</keyword>
<feature type="region of interest" description="Disordered" evidence="13">
    <location>
        <begin position="1"/>
        <end position="36"/>
    </location>
</feature>
<keyword evidence="6 12" id="KW-0408">Iron</keyword>
<reference evidence="15 16" key="1">
    <citation type="submission" date="2018-08" db="EMBL/GenBank/DDBJ databases">
        <title>Recombination of ecologically and evolutionarily significant loci maintains genetic cohesion in the Pseudomonas syringae species complex.</title>
        <authorList>
            <person name="Dillon M."/>
            <person name="Thakur S."/>
            <person name="Almeida R.N.D."/>
            <person name="Weir B.S."/>
            <person name="Guttman D.S."/>
        </authorList>
    </citation>
    <scope>NUCLEOTIDE SEQUENCE [LARGE SCALE GENOMIC DNA]</scope>
    <source>
        <strain evidence="15 16">ICMP 4092</strain>
    </source>
</reference>